<keyword evidence="2 5" id="KW-0808">Transferase</keyword>
<evidence type="ECO:0000313" key="5">
    <source>
        <dbReference type="EMBL" id="PZF93174.1"/>
    </source>
</evidence>
<evidence type="ECO:0000256" key="4">
    <source>
        <dbReference type="SAM" id="Phobius"/>
    </source>
</evidence>
<reference evidence="5 6" key="1">
    <citation type="submission" date="2018-01" db="EMBL/GenBank/DDBJ databases">
        <title>Draft genome sequence of Jishengella endophytica.</title>
        <authorList>
            <person name="Sahin N."/>
            <person name="Ay H."/>
            <person name="Saygin H."/>
        </authorList>
    </citation>
    <scope>NUCLEOTIDE SEQUENCE [LARGE SCALE GENOMIC DNA]</scope>
    <source>
        <strain evidence="5 6">DSM 45430</strain>
    </source>
</reference>
<feature type="region of interest" description="Disordered" evidence="3">
    <location>
        <begin position="250"/>
        <end position="278"/>
    </location>
</feature>
<dbReference type="GO" id="GO:0016758">
    <property type="term" value="F:hexosyltransferase activity"/>
    <property type="evidence" value="ECO:0007669"/>
    <property type="project" value="TreeGrafter"/>
</dbReference>
<gene>
    <name evidence="5" type="ORF">C1I93_18270</name>
</gene>
<evidence type="ECO:0000256" key="2">
    <source>
        <dbReference type="ARBA" id="ARBA00022679"/>
    </source>
</evidence>
<keyword evidence="4" id="KW-1133">Transmembrane helix</keyword>
<keyword evidence="4" id="KW-0472">Membrane</keyword>
<feature type="compositionally biased region" description="Low complexity" evidence="3">
    <location>
        <begin position="260"/>
        <end position="272"/>
    </location>
</feature>
<protein>
    <submittedName>
        <fullName evidence="5">Glycosyltransferase</fullName>
    </submittedName>
</protein>
<evidence type="ECO:0000313" key="6">
    <source>
        <dbReference type="Proteomes" id="UP000248627"/>
    </source>
</evidence>
<dbReference type="Pfam" id="PF03808">
    <property type="entry name" value="Glyco_tran_WecG"/>
    <property type="match status" value="1"/>
</dbReference>
<name>A0A2W2CJI7_9ACTN</name>
<dbReference type="CDD" id="cd06533">
    <property type="entry name" value="Glyco_transf_WecG_TagA"/>
    <property type="match status" value="1"/>
</dbReference>
<dbReference type="EMBL" id="POTX01000127">
    <property type="protein sequence ID" value="PZF93174.1"/>
    <property type="molecule type" value="Genomic_DNA"/>
</dbReference>
<feature type="transmembrane region" description="Helical" evidence="4">
    <location>
        <begin position="177"/>
        <end position="197"/>
    </location>
</feature>
<dbReference type="OrthoDB" id="9771846at2"/>
<dbReference type="Proteomes" id="UP000248627">
    <property type="component" value="Unassembled WGS sequence"/>
</dbReference>
<dbReference type="InterPro" id="IPR004629">
    <property type="entry name" value="WecG_TagA_CpsF"/>
</dbReference>
<comment type="caution">
    <text evidence="5">The sequence shown here is derived from an EMBL/GenBank/DDBJ whole genome shotgun (WGS) entry which is preliminary data.</text>
</comment>
<accession>A0A2W2CJI7</accession>
<dbReference type="PANTHER" id="PTHR34136">
    <property type="match status" value="1"/>
</dbReference>
<evidence type="ECO:0000256" key="1">
    <source>
        <dbReference type="ARBA" id="ARBA00022676"/>
    </source>
</evidence>
<dbReference type="PANTHER" id="PTHR34136:SF1">
    <property type="entry name" value="UDP-N-ACETYL-D-MANNOSAMINURONIC ACID TRANSFERASE"/>
    <property type="match status" value="1"/>
</dbReference>
<dbReference type="AlphaFoldDB" id="A0A2W2CJI7"/>
<proteinExistence type="predicted"/>
<keyword evidence="1" id="KW-0328">Glycosyltransferase</keyword>
<evidence type="ECO:0000256" key="3">
    <source>
        <dbReference type="SAM" id="MobiDB-lite"/>
    </source>
</evidence>
<dbReference type="NCBIfam" id="TIGR00696">
    <property type="entry name" value="wecG_tagA_cpsF"/>
    <property type="match status" value="1"/>
</dbReference>
<sequence>MNLYGIDFDPFHEKDVVRHVVTEIAAGRGGQIVTPNVDILRRARRDREARAHVESADVVVADGKPLIWASQLAGNPLPARVPGSDLIWSLSAAMAEQNRSVYLFGGAPGTAGRAEQAMRSRFPGLRIAGHLSPPFGFDAHPDQLEAACATVAAAAPDLVYVGFGFPKQERVIARLRALLPGTWFLGCGGAIGFVAGIHRRAPRWMQRTGLEWLHRLANEPARLARRYLLHDLPFALELLAVTAVGRLRRRRDAAPEHRSPSSPAGGSGQPLSRPGGQS</sequence>
<organism evidence="5 6">
    <name type="scientific">Micromonospora endophytica</name>
    <dbReference type="NCBI Taxonomy" id="515350"/>
    <lineage>
        <taxon>Bacteria</taxon>
        <taxon>Bacillati</taxon>
        <taxon>Actinomycetota</taxon>
        <taxon>Actinomycetes</taxon>
        <taxon>Micromonosporales</taxon>
        <taxon>Micromonosporaceae</taxon>
        <taxon>Micromonospora</taxon>
    </lineage>
</organism>
<keyword evidence="6" id="KW-1185">Reference proteome</keyword>
<keyword evidence="4" id="KW-0812">Transmembrane</keyword>